<keyword evidence="12" id="KW-1185">Reference proteome</keyword>
<keyword evidence="3" id="KW-1003">Cell membrane</keyword>
<evidence type="ECO:0000256" key="8">
    <source>
        <dbReference type="ARBA" id="ARBA00023032"/>
    </source>
</evidence>
<dbReference type="AlphaFoldDB" id="A0A1G7AVK5"/>
<feature type="transmembrane region" description="Helical" evidence="10">
    <location>
        <begin position="147"/>
        <end position="166"/>
    </location>
</feature>
<dbReference type="GO" id="GO:0005886">
    <property type="term" value="C:plasma membrane"/>
    <property type="evidence" value="ECO:0007669"/>
    <property type="project" value="TreeGrafter"/>
</dbReference>
<dbReference type="STRING" id="57664.SAMN05661003_104218"/>
<comment type="subcellular location">
    <subcellularLocation>
        <location evidence="1">Membrane</location>
        <topology evidence="1">Multi-pass membrane protein</topology>
    </subcellularLocation>
</comment>
<dbReference type="RefSeq" id="WP_171906342.1">
    <property type="nucleotide sequence ID" value="NZ_FNAQ01000004.1"/>
</dbReference>
<accession>A0A1G7AVK5</accession>
<keyword evidence="6 10" id="KW-0812">Transmembrane</keyword>
<dbReference type="SUPFAM" id="SSF103473">
    <property type="entry name" value="MFS general substrate transporter"/>
    <property type="match status" value="1"/>
</dbReference>
<sequence length="256" mass="28179">MKPPLFIADLVHGLTAPLQAARFLRAHPALLRYVATPFVINVLTFALVFYFGAGLFDELTARYLSGHEGWWWQVLDWLVTLLAALVTLVLVFFSFTLVGNLIAAPFNELLSERTEQLLSGAEADTPFSLRRLLRDAGRSLFDEVRKLSLFVIALVLCLSLALIPLLGAPLSAAGSLLLTLYFLVIEYTGFVFGRKALGFAVQRRFVARRRGLWLGFALAVFALLLVPLIQLLTIPLAVVAATLLCSGLPLQHPPAH</sequence>
<evidence type="ECO:0000256" key="5">
    <source>
        <dbReference type="ARBA" id="ARBA00022605"/>
    </source>
</evidence>
<proteinExistence type="predicted"/>
<dbReference type="GO" id="GO:0000103">
    <property type="term" value="P:sulfate assimilation"/>
    <property type="evidence" value="ECO:0007669"/>
    <property type="project" value="TreeGrafter"/>
</dbReference>
<feature type="transmembrane region" description="Helical" evidence="10">
    <location>
        <begin position="30"/>
        <end position="50"/>
    </location>
</feature>
<evidence type="ECO:0000256" key="10">
    <source>
        <dbReference type="SAM" id="Phobius"/>
    </source>
</evidence>
<protein>
    <submittedName>
        <fullName evidence="11">CysZ protein</fullName>
    </submittedName>
</protein>
<keyword evidence="4" id="KW-0997">Cell inner membrane</keyword>
<evidence type="ECO:0000313" key="12">
    <source>
        <dbReference type="Proteomes" id="UP000243205"/>
    </source>
</evidence>
<keyword evidence="9 10" id="KW-0472">Membrane</keyword>
<name>A0A1G7AVK5_9BACT</name>
<dbReference type="InterPro" id="IPR059112">
    <property type="entry name" value="CysZ/EI24"/>
</dbReference>
<keyword evidence="8" id="KW-0764">Sulfate transport</keyword>
<feature type="transmembrane region" description="Helical" evidence="10">
    <location>
        <begin position="70"/>
        <end position="103"/>
    </location>
</feature>
<dbReference type="EMBL" id="FNAQ01000004">
    <property type="protein sequence ID" value="SDE18869.1"/>
    <property type="molecule type" value="Genomic_DNA"/>
</dbReference>
<evidence type="ECO:0000256" key="9">
    <source>
        <dbReference type="ARBA" id="ARBA00023136"/>
    </source>
</evidence>
<keyword evidence="2" id="KW-0813">Transport</keyword>
<dbReference type="InterPro" id="IPR036259">
    <property type="entry name" value="MFS_trans_sf"/>
</dbReference>
<feature type="transmembrane region" description="Helical" evidence="10">
    <location>
        <begin position="212"/>
        <end position="244"/>
    </location>
</feature>
<dbReference type="GO" id="GO:0009675">
    <property type="term" value="F:high-affinity sulfate:proton symporter activity"/>
    <property type="evidence" value="ECO:0007669"/>
    <property type="project" value="TreeGrafter"/>
</dbReference>
<evidence type="ECO:0000256" key="3">
    <source>
        <dbReference type="ARBA" id="ARBA00022475"/>
    </source>
</evidence>
<keyword evidence="5" id="KW-0028">Amino-acid biosynthesis</keyword>
<dbReference type="PANTHER" id="PTHR37468:SF1">
    <property type="entry name" value="SULFATE TRANSPORTER CYSZ"/>
    <property type="match status" value="1"/>
</dbReference>
<reference evidence="12" key="1">
    <citation type="submission" date="2016-10" db="EMBL/GenBank/DDBJ databases">
        <authorList>
            <person name="Varghese N."/>
            <person name="Submissions S."/>
        </authorList>
    </citation>
    <scope>NUCLEOTIDE SEQUENCE [LARGE SCALE GENOMIC DNA]</scope>
    <source>
        <strain evidence="12">DSM 8987</strain>
    </source>
</reference>
<evidence type="ECO:0000256" key="2">
    <source>
        <dbReference type="ARBA" id="ARBA00022448"/>
    </source>
</evidence>
<evidence type="ECO:0000256" key="4">
    <source>
        <dbReference type="ARBA" id="ARBA00022519"/>
    </source>
</evidence>
<evidence type="ECO:0000256" key="7">
    <source>
        <dbReference type="ARBA" id="ARBA00022989"/>
    </source>
</evidence>
<dbReference type="GO" id="GO:0019344">
    <property type="term" value="P:cysteine biosynthetic process"/>
    <property type="evidence" value="ECO:0007669"/>
    <property type="project" value="TreeGrafter"/>
</dbReference>
<dbReference type="PANTHER" id="PTHR37468">
    <property type="entry name" value="SULFATE TRANSPORTER CYSZ"/>
    <property type="match status" value="1"/>
</dbReference>
<dbReference type="Proteomes" id="UP000243205">
    <property type="component" value="Unassembled WGS sequence"/>
</dbReference>
<keyword evidence="7 10" id="KW-1133">Transmembrane helix</keyword>
<gene>
    <name evidence="11" type="ORF">SAMN05661003_104218</name>
</gene>
<evidence type="ECO:0000313" key="11">
    <source>
        <dbReference type="EMBL" id="SDE18869.1"/>
    </source>
</evidence>
<dbReference type="Pfam" id="PF07264">
    <property type="entry name" value="EI24"/>
    <property type="match status" value="1"/>
</dbReference>
<evidence type="ECO:0000256" key="6">
    <source>
        <dbReference type="ARBA" id="ARBA00022692"/>
    </source>
</evidence>
<dbReference type="InterPro" id="IPR050480">
    <property type="entry name" value="CysZ-like"/>
</dbReference>
<evidence type="ECO:0000256" key="1">
    <source>
        <dbReference type="ARBA" id="ARBA00004141"/>
    </source>
</evidence>
<feature type="transmembrane region" description="Helical" evidence="10">
    <location>
        <begin position="172"/>
        <end position="192"/>
    </location>
</feature>
<organism evidence="11 12">
    <name type="scientific">Desulfuromonas thiophila</name>
    <dbReference type="NCBI Taxonomy" id="57664"/>
    <lineage>
        <taxon>Bacteria</taxon>
        <taxon>Pseudomonadati</taxon>
        <taxon>Thermodesulfobacteriota</taxon>
        <taxon>Desulfuromonadia</taxon>
        <taxon>Desulfuromonadales</taxon>
        <taxon>Desulfuromonadaceae</taxon>
        <taxon>Desulfuromonas</taxon>
    </lineage>
</organism>